<keyword evidence="2" id="KW-1185">Reference proteome</keyword>
<name>A0A218M3D8_9CAUD</name>
<proteinExistence type="predicted"/>
<protein>
    <submittedName>
        <fullName evidence="1">Uncharacterized protein</fullName>
    </submittedName>
</protein>
<organism evidence="1 2">
    <name type="scientific">Acidovorax phage ACP17</name>
    <dbReference type="NCBI Taxonomy" id="2010329"/>
    <lineage>
        <taxon>Viruses</taxon>
        <taxon>Duplodnaviria</taxon>
        <taxon>Heunggongvirae</taxon>
        <taxon>Uroviricota</taxon>
        <taxon>Caudoviricetes</taxon>
        <taxon>Busanvirus</taxon>
        <taxon>Busanvirus ACP17</taxon>
    </lineage>
</organism>
<evidence type="ECO:0000313" key="1">
    <source>
        <dbReference type="EMBL" id="ASD50549.1"/>
    </source>
</evidence>
<accession>A0A218M3D8</accession>
<dbReference type="Proteomes" id="UP000224101">
    <property type="component" value="Segment"/>
</dbReference>
<reference evidence="1 2" key="1">
    <citation type="submission" date="2017-08" db="EMBL/GenBank/DDBJ databases">
        <title>Characterization and complete genome sequence of novel bacteriophage infecting the causal agent of bacterial fruit blotch, Acidovorax citrulli.</title>
        <authorList>
            <person name="Midani A.R."/>
            <person name="Park S.-H."/>
            <person name="Choi T.-J."/>
        </authorList>
    </citation>
    <scope>NUCLEOTIDE SEQUENCE [LARGE SCALE GENOMIC DNA]</scope>
</reference>
<dbReference type="RefSeq" id="YP_009609615.1">
    <property type="nucleotide sequence ID" value="NC_041997.1"/>
</dbReference>
<sequence>MNAAEKAREALATRYPNITEGDIRAIAGAYDEAIRAQTAEVLDAAVASIAAMGREEFQARLVNARRPLHDRAAELEPGGLVPEFTTNGLRALQNLLDRGYEVTGLAVEQRSEGDESVGIINSTGAVYWII</sequence>
<dbReference type="GeneID" id="40085700"/>
<evidence type="ECO:0000313" key="2">
    <source>
        <dbReference type="Proteomes" id="UP000224101"/>
    </source>
</evidence>
<dbReference type="KEGG" id="vg:40085700"/>
<dbReference type="EMBL" id="KY979132">
    <property type="protein sequence ID" value="ASD50549.1"/>
    <property type="molecule type" value="Genomic_DNA"/>
</dbReference>